<dbReference type="KEGG" id="upl:DSM104440_03808"/>
<name>A0A6M4HBL0_9PROT</name>
<dbReference type="GO" id="GO:0052689">
    <property type="term" value="F:carboxylic ester hydrolase activity"/>
    <property type="evidence" value="ECO:0007669"/>
    <property type="project" value="UniProtKB-ARBA"/>
</dbReference>
<sequence length="259" mass="28060">MAQGEPVHFPGDGVELTGRLYRPTGPGPFPAIVLMHGCSGMWRQDGREPTTAYDFWAEHWRGRGYVALLVDSFGPRGEKEICTQKKRPISPARDRPKDAYASLSWLTQRKDVRAGHVHLMGWSNGAMAVLNAIQPDAPGRTSDGPQFRSAVAFYPGCAQIGSDYRPVAPLLIQAGAADDWTPARHCEALAARSKDGKPVEIDVYPGAHHAFDGYGKVRTRSDVSNAASPTGWGATVGANPTARNQAITRTTAWVAARDR</sequence>
<gene>
    <name evidence="3" type="ORF">DSM104440_03808</name>
</gene>
<dbReference type="InterPro" id="IPR050261">
    <property type="entry name" value="FrsA_esterase"/>
</dbReference>
<dbReference type="PANTHER" id="PTHR22946:SF9">
    <property type="entry name" value="POLYKETIDE TRANSFERASE AF380"/>
    <property type="match status" value="1"/>
</dbReference>
<dbReference type="Proteomes" id="UP000503096">
    <property type="component" value="Chromosome"/>
</dbReference>
<dbReference type="Gene3D" id="3.40.50.1820">
    <property type="entry name" value="alpha/beta hydrolase"/>
    <property type="match status" value="1"/>
</dbReference>
<organism evidence="3 4">
    <name type="scientific">Usitatibacter palustris</name>
    <dbReference type="NCBI Taxonomy" id="2732487"/>
    <lineage>
        <taxon>Bacteria</taxon>
        <taxon>Pseudomonadati</taxon>
        <taxon>Pseudomonadota</taxon>
        <taxon>Betaproteobacteria</taxon>
        <taxon>Nitrosomonadales</taxon>
        <taxon>Usitatibacteraceae</taxon>
        <taxon>Usitatibacter</taxon>
    </lineage>
</organism>
<evidence type="ECO:0000259" key="2">
    <source>
        <dbReference type="Pfam" id="PF01738"/>
    </source>
</evidence>
<accession>A0A6M4HBL0</accession>
<evidence type="ECO:0000256" key="1">
    <source>
        <dbReference type="ARBA" id="ARBA00022801"/>
    </source>
</evidence>
<dbReference type="AlphaFoldDB" id="A0A6M4HBL0"/>
<dbReference type="InterPro" id="IPR002925">
    <property type="entry name" value="Dienelactn_hydro"/>
</dbReference>
<evidence type="ECO:0000313" key="4">
    <source>
        <dbReference type="Proteomes" id="UP000503096"/>
    </source>
</evidence>
<dbReference type="InterPro" id="IPR029058">
    <property type="entry name" value="AB_hydrolase_fold"/>
</dbReference>
<reference evidence="3 4" key="1">
    <citation type="submission" date="2020-04" db="EMBL/GenBank/DDBJ databases">
        <title>Usitatibacter rugosus gen. nov., sp. nov. and Usitatibacter palustris sp. nov., novel members of Usitatibacteraceae fam. nov. within the order Nitrosomonadales isolated from soil.</title>
        <authorList>
            <person name="Huber K.J."/>
            <person name="Neumann-Schaal M."/>
            <person name="Geppert A."/>
            <person name="Luckner M."/>
            <person name="Wanner G."/>
            <person name="Overmann J."/>
        </authorList>
    </citation>
    <scope>NUCLEOTIDE SEQUENCE [LARGE SCALE GENOMIC DNA]</scope>
    <source>
        <strain evidence="3 4">Swamp67</strain>
    </source>
</reference>
<dbReference type="PANTHER" id="PTHR22946">
    <property type="entry name" value="DIENELACTONE HYDROLASE DOMAIN-CONTAINING PROTEIN-RELATED"/>
    <property type="match status" value="1"/>
</dbReference>
<proteinExistence type="predicted"/>
<keyword evidence="4" id="KW-1185">Reference proteome</keyword>
<dbReference type="InParanoid" id="A0A6M4HBL0"/>
<feature type="domain" description="Dienelactone hydrolase" evidence="2">
    <location>
        <begin position="17"/>
        <end position="253"/>
    </location>
</feature>
<protein>
    <recommendedName>
        <fullName evidence="2">Dienelactone hydrolase domain-containing protein</fullName>
    </recommendedName>
</protein>
<dbReference type="SUPFAM" id="SSF53474">
    <property type="entry name" value="alpha/beta-Hydrolases"/>
    <property type="match status" value="1"/>
</dbReference>
<evidence type="ECO:0000313" key="3">
    <source>
        <dbReference type="EMBL" id="QJR16971.1"/>
    </source>
</evidence>
<dbReference type="Pfam" id="PF01738">
    <property type="entry name" value="DLH"/>
    <property type="match status" value="1"/>
</dbReference>
<dbReference type="EMBL" id="CP053073">
    <property type="protein sequence ID" value="QJR16971.1"/>
    <property type="molecule type" value="Genomic_DNA"/>
</dbReference>
<keyword evidence="1" id="KW-0378">Hydrolase</keyword>